<dbReference type="EMBL" id="GBXM01025092">
    <property type="protein sequence ID" value="JAH83485.1"/>
    <property type="molecule type" value="Transcribed_RNA"/>
</dbReference>
<dbReference type="AlphaFoldDB" id="A0A0E9W1P0"/>
<evidence type="ECO:0000313" key="1">
    <source>
        <dbReference type="EMBL" id="JAH83485.1"/>
    </source>
</evidence>
<organism evidence="1">
    <name type="scientific">Anguilla anguilla</name>
    <name type="common">European freshwater eel</name>
    <name type="synonym">Muraena anguilla</name>
    <dbReference type="NCBI Taxonomy" id="7936"/>
    <lineage>
        <taxon>Eukaryota</taxon>
        <taxon>Metazoa</taxon>
        <taxon>Chordata</taxon>
        <taxon>Craniata</taxon>
        <taxon>Vertebrata</taxon>
        <taxon>Euteleostomi</taxon>
        <taxon>Actinopterygii</taxon>
        <taxon>Neopterygii</taxon>
        <taxon>Teleostei</taxon>
        <taxon>Anguilliformes</taxon>
        <taxon>Anguillidae</taxon>
        <taxon>Anguilla</taxon>
    </lineage>
</organism>
<protein>
    <submittedName>
        <fullName evidence="1">Uncharacterized protein</fullName>
    </submittedName>
</protein>
<name>A0A0E9W1P0_ANGAN</name>
<proteinExistence type="predicted"/>
<reference evidence="1" key="2">
    <citation type="journal article" date="2015" name="Fish Shellfish Immunol.">
        <title>Early steps in the European eel (Anguilla anguilla)-Vibrio vulnificus interaction in the gills: Role of the RtxA13 toxin.</title>
        <authorList>
            <person name="Callol A."/>
            <person name="Pajuelo D."/>
            <person name="Ebbesson L."/>
            <person name="Teles M."/>
            <person name="MacKenzie S."/>
            <person name="Amaro C."/>
        </authorList>
    </citation>
    <scope>NUCLEOTIDE SEQUENCE</scope>
</reference>
<accession>A0A0E9W1P0</accession>
<reference evidence="1" key="1">
    <citation type="submission" date="2014-11" db="EMBL/GenBank/DDBJ databases">
        <authorList>
            <person name="Amaro Gonzalez C."/>
        </authorList>
    </citation>
    <scope>NUCLEOTIDE SEQUENCE</scope>
</reference>
<sequence>MAKLFLEGYQDGRFPSVSIACEGRPFRNTLIREHKQMTPLPSRPCSFSAAN</sequence>